<dbReference type="InterPro" id="IPR000821">
    <property type="entry name" value="Ala_racemase"/>
</dbReference>
<organism evidence="9 10">
    <name type="scientific">Gynuella sunshinyii YC6258</name>
    <dbReference type="NCBI Taxonomy" id="1445510"/>
    <lineage>
        <taxon>Bacteria</taxon>
        <taxon>Pseudomonadati</taxon>
        <taxon>Pseudomonadota</taxon>
        <taxon>Gammaproteobacteria</taxon>
        <taxon>Oceanospirillales</taxon>
        <taxon>Saccharospirillaceae</taxon>
        <taxon>Gynuella</taxon>
    </lineage>
</organism>
<dbReference type="InterPro" id="IPR009006">
    <property type="entry name" value="Ala_racemase/Decarboxylase_C"/>
</dbReference>
<dbReference type="RefSeq" id="WP_044616901.1">
    <property type="nucleotide sequence ID" value="NZ_CP007142.1"/>
</dbReference>
<dbReference type="EC" id="5.1.1.1" evidence="5"/>
<dbReference type="Pfam" id="PF01168">
    <property type="entry name" value="Ala_racemase_N"/>
    <property type="match status" value="1"/>
</dbReference>
<feature type="modified residue" description="N6-(pyridoxal phosphate)lysine" evidence="5 6">
    <location>
        <position position="35"/>
    </location>
</feature>
<dbReference type="EMBL" id="CP007142">
    <property type="protein sequence ID" value="AJQ94364.1"/>
    <property type="molecule type" value="Genomic_DNA"/>
</dbReference>
<accession>A0A0C5VVB0</accession>
<evidence type="ECO:0000256" key="2">
    <source>
        <dbReference type="ARBA" id="ARBA00001933"/>
    </source>
</evidence>
<keyword evidence="3 5" id="KW-0663">Pyridoxal phosphate</keyword>
<dbReference type="GO" id="GO:0030170">
    <property type="term" value="F:pyridoxal phosphate binding"/>
    <property type="evidence" value="ECO:0007669"/>
    <property type="project" value="UniProtKB-UniRule"/>
</dbReference>
<dbReference type="Gene3D" id="3.20.20.10">
    <property type="entry name" value="Alanine racemase"/>
    <property type="match status" value="1"/>
</dbReference>
<feature type="domain" description="Alanine racemase C-terminal" evidence="8">
    <location>
        <begin position="233"/>
        <end position="357"/>
    </location>
</feature>
<dbReference type="SMART" id="SM01005">
    <property type="entry name" value="Ala_racemase_C"/>
    <property type="match status" value="1"/>
</dbReference>
<keyword evidence="4 5" id="KW-0413">Isomerase</keyword>
<feature type="binding site" evidence="5 7">
    <location>
        <position position="131"/>
    </location>
    <ligand>
        <name>substrate</name>
    </ligand>
</feature>
<feature type="active site" description="Proton acceptor; specific for L-alanine" evidence="5">
    <location>
        <position position="254"/>
    </location>
</feature>
<dbReference type="PATRIC" id="fig|1445510.3.peg.2282"/>
<comment type="cofactor">
    <cofactor evidence="2 5 6">
        <name>pyridoxal 5'-phosphate</name>
        <dbReference type="ChEBI" id="CHEBI:597326"/>
    </cofactor>
</comment>
<dbReference type="InterPro" id="IPR001608">
    <property type="entry name" value="Ala_racemase_N"/>
</dbReference>
<dbReference type="HAMAP" id="MF_01201">
    <property type="entry name" value="Ala_racemase"/>
    <property type="match status" value="1"/>
</dbReference>
<sequence>MSRGTLATVDIKALKHNLNTIRQHAPNSKIWAVVKANGYGHGAVSVAQVLTSLADGFAVSTFVEALELQQAGIDRPILLLEGCVTLDQTREAISRNMEMVIHNEIQLDWLKHIDNLSSQKIWLKIDTGMHRLGLSPETGRLWAAKLMREHGCKVAYITHFACADTPEHPFNQHQLDSFTPFTIQTDCEFSMANSAAIFSLPQSLGDWVRPGIALYGASPFSDKSAQQLNLIPAMTLTAPVIAIHQIPKGQHVGYGANWCAERNSTIATLAIGYGDGYPRHAGNGTPTWINGHIAPVVGRVSMDMLTIDITNIAGIDIGDDVELWGKNLSVDHVATHVSTIGYELLTRLSARIERVYN</sequence>
<dbReference type="GO" id="GO:0005829">
    <property type="term" value="C:cytosol"/>
    <property type="evidence" value="ECO:0007669"/>
    <property type="project" value="TreeGrafter"/>
</dbReference>
<evidence type="ECO:0000256" key="1">
    <source>
        <dbReference type="ARBA" id="ARBA00000316"/>
    </source>
</evidence>
<keyword evidence="10" id="KW-1185">Reference proteome</keyword>
<dbReference type="Gene3D" id="2.40.37.10">
    <property type="entry name" value="Lyase, Ornithine Decarboxylase, Chain A, domain 1"/>
    <property type="match status" value="1"/>
</dbReference>
<dbReference type="AlphaFoldDB" id="A0A0C5VVB0"/>
<dbReference type="PANTHER" id="PTHR30511">
    <property type="entry name" value="ALANINE RACEMASE"/>
    <property type="match status" value="1"/>
</dbReference>
<reference evidence="9 10" key="1">
    <citation type="submission" date="2014-01" db="EMBL/GenBank/DDBJ databases">
        <title>Full genme sequencing of cellulolytic bacterium Gynuella sunshinyii YC6258T gen. nov., sp. nov.</title>
        <authorList>
            <person name="Khan H."/>
            <person name="Chung E.J."/>
            <person name="Chung Y.R."/>
        </authorList>
    </citation>
    <scope>NUCLEOTIDE SEQUENCE [LARGE SCALE GENOMIC DNA]</scope>
    <source>
        <strain evidence="9 10">YC6258</strain>
    </source>
</reference>
<protein>
    <recommendedName>
        <fullName evidence="5">Alanine racemase</fullName>
        <ecNumber evidence="5">5.1.1.1</ecNumber>
    </recommendedName>
</protein>
<evidence type="ECO:0000259" key="8">
    <source>
        <dbReference type="SMART" id="SM01005"/>
    </source>
</evidence>
<dbReference type="Proteomes" id="UP000032266">
    <property type="component" value="Chromosome"/>
</dbReference>
<dbReference type="InterPro" id="IPR020622">
    <property type="entry name" value="Ala_racemase_pyridoxalP-BS"/>
</dbReference>
<dbReference type="UniPathway" id="UPA00042">
    <property type="reaction ID" value="UER00497"/>
</dbReference>
<comment type="similarity">
    <text evidence="5">Belongs to the alanine racemase family.</text>
</comment>
<dbReference type="PRINTS" id="PR00992">
    <property type="entry name" value="ALARACEMASE"/>
</dbReference>
<comment type="function">
    <text evidence="5">Catalyzes the interconversion of L-alanine and D-alanine. May also act on other amino acids.</text>
</comment>
<dbReference type="SUPFAM" id="SSF50621">
    <property type="entry name" value="Alanine racemase C-terminal domain-like"/>
    <property type="match status" value="1"/>
</dbReference>
<dbReference type="OrthoDB" id="9813814at2"/>
<dbReference type="GO" id="GO:0030632">
    <property type="term" value="P:D-alanine biosynthetic process"/>
    <property type="evidence" value="ECO:0007669"/>
    <property type="project" value="UniProtKB-UniRule"/>
</dbReference>
<dbReference type="HOGENOM" id="CLU_028393_1_0_6"/>
<dbReference type="PANTHER" id="PTHR30511:SF0">
    <property type="entry name" value="ALANINE RACEMASE, CATABOLIC-RELATED"/>
    <property type="match status" value="1"/>
</dbReference>
<evidence type="ECO:0000256" key="6">
    <source>
        <dbReference type="PIRSR" id="PIRSR600821-50"/>
    </source>
</evidence>
<dbReference type="Pfam" id="PF00842">
    <property type="entry name" value="Ala_racemase_C"/>
    <property type="match status" value="1"/>
</dbReference>
<dbReference type="FunFam" id="3.20.20.10:FF:000002">
    <property type="entry name" value="Alanine racemase"/>
    <property type="match status" value="1"/>
</dbReference>
<proteinExistence type="inferred from homology"/>
<evidence type="ECO:0000256" key="7">
    <source>
        <dbReference type="PIRSR" id="PIRSR600821-52"/>
    </source>
</evidence>
<dbReference type="NCBIfam" id="TIGR00492">
    <property type="entry name" value="alr"/>
    <property type="match status" value="1"/>
</dbReference>
<gene>
    <name evidence="9" type="ORF">YC6258_02326</name>
</gene>
<dbReference type="STRING" id="1445510.YC6258_02326"/>
<evidence type="ECO:0000313" key="10">
    <source>
        <dbReference type="Proteomes" id="UP000032266"/>
    </source>
</evidence>
<evidence type="ECO:0000256" key="5">
    <source>
        <dbReference type="HAMAP-Rule" id="MF_01201"/>
    </source>
</evidence>
<evidence type="ECO:0000256" key="4">
    <source>
        <dbReference type="ARBA" id="ARBA00023235"/>
    </source>
</evidence>
<comment type="pathway">
    <text evidence="5">Amino-acid biosynthesis; D-alanine biosynthesis; D-alanine from L-alanine: step 1/1.</text>
</comment>
<dbReference type="InterPro" id="IPR029066">
    <property type="entry name" value="PLP-binding_barrel"/>
</dbReference>
<name>A0A0C5VVB0_9GAMM</name>
<evidence type="ECO:0000256" key="3">
    <source>
        <dbReference type="ARBA" id="ARBA00022898"/>
    </source>
</evidence>
<dbReference type="GO" id="GO:0008784">
    <property type="term" value="F:alanine racemase activity"/>
    <property type="evidence" value="ECO:0007669"/>
    <property type="project" value="UniProtKB-UniRule"/>
</dbReference>
<dbReference type="InterPro" id="IPR011079">
    <property type="entry name" value="Ala_racemase_C"/>
</dbReference>
<dbReference type="KEGG" id="gsn:YC6258_02326"/>
<dbReference type="PROSITE" id="PS00395">
    <property type="entry name" value="ALANINE_RACEMASE"/>
    <property type="match status" value="1"/>
</dbReference>
<feature type="binding site" evidence="5 7">
    <location>
        <position position="302"/>
    </location>
    <ligand>
        <name>substrate</name>
    </ligand>
</feature>
<comment type="catalytic activity">
    <reaction evidence="1 5">
        <text>L-alanine = D-alanine</text>
        <dbReference type="Rhea" id="RHEA:20249"/>
        <dbReference type="ChEBI" id="CHEBI:57416"/>
        <dbReference type="ChEBI" id="CHEBI:57972"/>
        <dbReference type="EC" id="5.1.1.1"/>
    </reaction>
</comment>
<dbReference type="SUPFAM" id="SSF51419">
    <property type="entry name" value="PLP-binding barrel"/>
    <property type="match status" value="1"/>
</dbReference>
<dbReference type="CDD" id="cd06827">
    <property type="entry name" value="PLPDE_III_AR_proteobact"/>
    <property type="match status" value="1"/>
</dbReference>
<feature type="active site" description="Proton acceptor; specific for D-alanine" evidence="5">
    <location>
        <position position="35"/>
    </location>
</feature>
<evidence type="ECO:0000313" key="9">
    <source>
        <dbReference type="EMBL" id="AJQ94364.1"/>
    </source>
</evidence>